<keyword evidence="2" id="KW-1185">Reference proteome</keyword>
<sequence length="197" mass="21934">MEDMRSFAYLCPNCKKIVLAQRTRFALSAAAVRIECDCEKSELRAETDGMRFRLWVPCGLCGETHQAEVSNQALLEGRGVGLACPKTRQLCCYAGDRTEVEKAARELELRAEKDRCEEPEAFTDNVIMYEVLSELKDIAARGGISCSCGCKDYSIAVHRGAVDLICKDCGGRLRLPAATDEDLDRLCCQMKLVIHKM</sequence>
<reference evidence="1" key="1">
    <citation type="submission" date="2020-09" db="EMBL/GenBank/DDBJ databases">
        <title>New species isolated from human feces.</title>
        <authorList>
            <person name="Kitahara M."/>
            <person name="Shigeno Y."/>
            <person name="Shime M."/>
            <person name="Matsumoto Y."/>
            <person name="Nakamura S."/>
            <person name="Motooka D."/>
            <person name="Fukuoka S."/>
            <person name="Nishikawa H."/>
            <person name="Benno Y."/>
        </authorList>
    </citation>
    <scope>NUCLEOTIDE SEQUENCE</scope>
    <source>
        <strain evidence="1">MM35</strain>
    </source>
</reference>
<dbReference type="KEGG" id="vfa:MM35RIKEN_07500"/>
<organism evidence="1 2">
    <name type="scientific">Vescimonas fastidiosa</name>
    <dbReference type="NCBI Taxonomy" id="2714353"/>
    <lineage>
        <taxon>Bacteria</taxon>
        <taxon>Bacillati</taxon>
        <taxon>Bacillota</taxon>
        <taxon>Clostridia</taxon>
        <taxon>Eubacteriales</taxon>
        <taxon>Oscillospiraceae</taxon>
        <taxon>Vescimonas</taxon>
    </lineage>
</organism>
<dbReference type="EMBL" id="AP023415">
    <property type="protein sequence ID" value="BCK78558.1"/>
    <property type="molecule type" value="Genomic_DNA"/>
</dbReference>
<evidence type="ECO:0000313" key="1">
    <source>
        <dbReference type="EMBL" id="BCK78558.1"/>
    </source>
</evidence>
<dbReference type="Proteomes" id="UP000681343">
    <property type="component" value="Chromosome"/>
</dbReference>
<dbReference type="AlphaFoldDB" id="A0A810PP98"/>
<name>A0A810PP98_9FIRM</name>
<proteinExistence type="predicted"/>
<evidence type="ECO:0000313" key="2">
    <source>
        <dbReference type="Proteomes" id="UP000681343"/>
    </source>
</evidence>
<dbReference type="RefSeq" id="WP_212819449.1">
    <property type="nucleotide sequence ID" value="NZ_AP023415.1"/>
</dbReference>
<gene>
    <name evidence="1" type="ORF">MM35RIKEN_07500</name>
</gene>
<protein>
    <submittedName>
        <fullName evidence="1">Uncharacterized protein</fullName>
    </submittedName>
</protein>
<accession>A0A810PP98</accession>